<dbReference type="PANTHER" id="PTHR11364">
    <property type="entry name" value="THIOSULFATE SULFERTANSFERASE"/>
    <property type="match status" value="1"/>
</dbReference>
<reference evidence="4 5" key="1">
    <citation type="submission" date="2017-12" db="EMBL/GenBank/DDBJ databases">
        <title>Genomic Encyclopedia of Type Strains, Phase III (KMG-III): the genomes of soil and plant-associated and newly described type strains.</title>
        <authorList>
            <person name="Whitman W."/>
        </authorList>
    </citation>
    <scope>NUCLEOTIDE SEQUENCE [LARGE SCALE GENOMIC DNA]</scope>
    <source>
        <strain evidence="4 5">LP43</strain>
    </source>
</reference>
<gene>
    <name evidence="4" type="ORF">BD749_2834</name>
</gene>
<dbReference type="Proteomes" id="UP000233782">
    <property type="component" value="Unassembled WGS sequence"/>
</dbReference>
<evidence type="ECO:0000313" key="5">
    <source>
        <dbReference type="Proteomes" id="UP000233782"/>
    </source>
</evidence>
<organism evidence="4 5">
    <name type="scientific">Pontibacter ramchanderi</name>
    <dbReference type="NCBI Taxonomy" id="1179743"/>
    <lineage>
        <taxon>Bacteria</taxon>
        <taxon>Pseudomonadati</taxon>
        <taxon>Bacteroidota</taxon>
        <taxon>Cytophagia</taxon>
        <taxon>Cytophagales</taxon>
        <taxon>Hymenobacteraceae</taxon>
        <taxon>Pontibacter</taxon>
    </lineage>
</organism>
<keyword evidence="5" id="KW-1185">Reference proteome</keyword>
<dbReference type="SUPFAM" id="SSF52821">
    <property type="entry name" value="Rhodanese/Cell cycle control phosphatase"/>
    <property type="match status" value="2"/>
</dbReference>
<feature type="domain" description="Rhodanese" evidence="3">
    <location>
        <begin position="164"/>
        <end position="277"/>
    </location>
</feature>
<proteinExistence type="predicted"/>
<dbReference type="PROSITE" id="PS50206">
    <property type="entry name" value="RHODANESE_3"/>
    <property type="match status" value="2"/>
</dbReference>
<dbReference type="AlphaFoldDB" id="A0A2N3U8B9"/>
<protein>
    <submittedName>
        <fullName evidence="4">Thiosulfate/3-mercaptopyruvate sulfurtransferase</fullName>
    </submittedName>
</protein>
<dbReference type="Pfam" id="PF00581">
    <property type="entry name" value="Rhodanese"/>
    <property type="match status" value="2"/>
</dbReference>
<dbReference type="CDD" id="cd01449">
    <property type="entry name" value="TST_Repeat_2"/>
    <property type="match status" value="1"/>
</dbReference>
<evidence type="ECO:0000256" key="2">
    <source>
        <dbReference type="ARBA" id="ARBA00022737"/>
    </source>
</evidence>
<evidence type="ECO:0000256" key="1">
    <source>
        <dbReference type="ARBA" id="ARBA00022679"/>
    </source>
</evidence>
<feature type="domain" description="Rhodanese" evidence="3">
    <location>
        <begin position="15"/>
        <end position="133"/>
    </location>
</feature>
<dbReference type="InterPro" id="IPR036873">
    <property type="entry name" value="Rhodanese-like_dom_sf"/>
</dbReference>
<keyword evidence="2" id="KW-0677">Repeat</keyword>
<dbReference type="RefSeq" id="WP_245869221.1">
    <property type="nucleotide sequence ID" value="NZ_PJMU01000003.1"/>
</dbReference>
<keyword evidence="1 4" id="KW-0808">Transferase</keyword>
<name>A0A2N3U8B9_9BACT</name>
<dbReference type="CDD" id="cd01448">
    <property type="entry name" value="TST_Repeat_1"/>
    <property type="match status" value="1"/>
</dbReference>
<dbReference type="InterPro" id="IPR001763">
    <property type="entry name" value="Rhodanese-like_dom"/>
</dbReference>
<sequence length="279" mass="29820">MSPLIATAELHDCINKGNFILIDARSGPNGRAKYEHEHLAGALHVDLDKDLAEIKANAAEGGRHPLPEPEKFAELLGRLGITPDSHVVVYDDMNGANAASRFWWMLRAAGHAQVQVLDGGYQAALAAGIPVVSGVEQAKSTEPYPFKAWELPTISMEGVARVVKDPDYLVVDVRDAARYQGETEPIDLVAGHIPGAVNIPFQQNLAADGTFLSPAALREKYEKAVSGRDMGHVVVHCGSGVTACHTALAMDQAGLGIPTLYVGSWSEWSRNDRPIGTGA</sequence>
<evidence type="ECO:0000313" key="4">
    <source>
        <dbReference type="EMBL" id="PKV63001.1"/>
    </source>
</evidence>
<dbReference type="SMART" id="SM00450">
    <property type="entry name" value="RHOD"/>
    <property type="match status" value="2"/>
</dbReference>
<comment type="caution">
    <text evidence="4">The sequence shown here is derived from an EMBL/GenBank/DDBJ whole genome shotgun (WGS) entry which is preliminary data.</text>
</comment>
<dbReference type="Gene3D" id="3.40.250.10">
    <property type="entry name" value="Rhodanese-like domain"/>
    <property type="match status" value="2"/>
</dbReference>
<accession>A0A2N3U8B9</accession>
<dbReference type="GO" id="GO:0004792">
    <property type="term" value="F:thiosulfate-cyanide sulfurtransferase activity"/>
    <property type="evidence" value="ECO:0007669"/>
    <property type="project" value="TreeGrafter"/>
</dbReference>
<dbReference type="PANTHER" id="PTHR11364:SF27">
    <property type="entry name" value="SULFURTRANSFERASE"/>
    <property type="match status" value="1"/>
</dbReference>
<evidence type="ECO:0000259" key="3">
    <source>
        <dbReference type="PROSITE" id="PS50206"/>
    </source>
</evidence>
<dbReference type="InterPro" id="IPR045078">
    <property type="entry name" value="TST/MPST-like"/>
</dbReference>
<dbReference type="EMBL" id="PJMU01000003">
    <property type="protein sequence ID" value="PKV63001.1"/>
    <property type="molecule type" value="Genomic_DNA"/>
</dbReference>
<keyword evidence="4" id="KW-0670">Pyruvate</keyword>